<feature type="region of interest" description="Disordered" evidence="1">
    <location>
        <begin position="220"/>
        <end position="242"/>
    </location>
</feature>
<accession>A0AAD3DIE5</accession>
<evidence type="ECO:0000313" key="3">
    <source>
        <dbReference type="Proteomes" id="UP001054857"/>
    </source>
</evidence>
<evidence type="ECO:0000256" key="1">
    <source>
        <dbReference type="SAM" id="MobiDB-lite"/>
    </source>
</evidence>
<evidence type="ECO:0000313" key="2">
    <source>
        <dbReference type="EMBL" id="GFR40977.1"/>
    </source>
</evidence>
<dbReference type="GO" id="GO:0097196">
    <property type="term" value="C:Shu complex"/>
    <property type="evidence" value="ECO:0007669"/>
    <property type="project" value="TreeGrafter"/>
</dbReference>
<dbReference type="EMBL" id="BMAR01000001">
    <property type="protein sequence ID" value="GFR40977.1"/>
    <property type="molecule type" value="Genomic_DNA"/>
</dbReference>
<proteinExistence type="predicted"/>
<dbReference type="PANTHER" id="PTHR28653">
    <property type="match status" value="1"/>
</dbReference>
<sequence>MTQHTATIGNPMLALVSGMAQTPSAAAAMGRLPHLPACDLLLFGPAASHRSSLALHFALHHAACTRLPALFLCRQEGLEQAVPLLPHMWDEDDPALHLLHFKYISSHLDLQRFAACLHLLRGAHAAIVVEDLSAVVRTDDRSSLVRTLALLLEGVQAYRSSRGCCCPLMVTDSSEEPRRPRYIYDRWFPLTLALTPAASPPAPSGCFCLAVAAPPSSSSLLQPSRAAAGGPDAADAPPAPPSPLPAAPRVGPCCVYRAAGSHLVLEAVVELPAGQQPQPQPQQPLVYDNRQEGLLAAGRYR</sequence>
<comment type="caution">
    <text evidence="2">The sequence shown here is derived from an EMBL/GenBank/DDBJ whole genome shotgun (WGS) entry which is preliminary data.</text>
</comment>
<feature type="compositionally biased region" description="Low complexity" evidence="1">
    <location>
        <begin position="220"/>
        <end position="236"/>
    </location>
</feature>
<dbReference type="GO" id="GO:0003697">
    <property type="term" value="F:single-stranded DNA binding"/>
    <property type="evidence" value="ECO:0007669"/>
    <property type="project" value="TreeGrafter"/>
</dbReference>
<gene>
    <name evidence="2" type="ORF">Agub_g1642</name>
</gene>
<protein>
    <submittedName>
        <fullName evidence="2">Uncharacterized protein</fullName>
    </submittedName>
</protein>
<organism evidence="2 3">
    <name type="scientific">Astrephomene gubernaculifera</name>
    <dbReference type="NCBI Taxonomy" id="47775"/>
    <lineage>
        <taxon>Eukaryota</taxon>
        <taxon>Viridiplantae</taxon>
        <taxon>Chlorophyta</taxon>
        <taxon>core chlorophytes</taxon>
        <taxon>Chlorophyceae</taxon>
        <taxon>CS clade</taxon>
        <taxon>Chlamydomonadales</taxon>
        <taxon>Astrephomenaceae</taxon>
        <taxon>Astrephomene</taxon>
    </lineage>
</organism>
<keyword evidence="3" id="KW-1185">Reference proteome</keyword>
<reference evidence="2 3" key="1">
    <citation type="journal article" date="2021" name="Sci. Rep.">
        <title>Genome sequencing of the multicellular alga Astrephomene provides insights into convergent evolution of germ-soma differentiation.</title>
        <authorList>
            <person name="Yamashita S."/>
            <person name="Yamamoto K."/>
            <person name="Matsuzaki R."/>
            <person name="Suzuki S."/>
            <person name="Yamaguchi H."/>
            <person name="Hirooka S."/>
            <person name="Minakuchi Y."/>
            <person name="Miyagishima S."/>
            <person name="Kawachi M."/>
            <person name="Toyoda A."/>
            <person name="Nozaki H."/>
        </authorList>
    </citation>
    <scope>NUCLEOTIDE SEQUENCE [LARGE SCALE GENOMIC DNA]</scope>
    <source>
        <strain evidence="2 3">NIES-4017</strain>
    </source>
</reference>
<dbReference type="AlphaFoldDB" id="A0AAD3DIE5"/>
<dbReference type="Proteomes" id="UP001054857">
    <property type="component" value="Unassembled WGS sequence"/>
</dbReference>
<name>A0AAD3DIE5_9CHLO</name>
<dbReference type="PANTHER" id="PTHR28653:SF1">
    <property type="entry name" value="ATPASE SWSAP1"/>
    <property type="match status" value="1"/>
</dbReference>
<dbReference type="GO" id="GO:0000724">
    <property type="term" value="P:double-strand break repair via homologous recombination"/>
    <property type="evidence" value="ECO:0007669"/>
    <property type="project" value="TreeGrafter"/>
</dbReference>